<feature type="region of interest" description="Disordered" evidence="1">
    <location>
        <begin position="223"/>
        <end position="269"/>
    </location>
</feature>
<protein>
    <submittedName>
        <fullName evidence="2">Microtubule-associated futsch-like isoform B</fullName>
    </submittedName>
</protein>
<name>A0A2P6VEA5_9CHLO</name>
<proteinExistence type="predicted"/>
<feature type="region of interest" description="Disordered" evidence="1">
    <location>
        <begin position="347"/>
        <end position="382"/>
    </location>
</feature>
<comment type="caution">
    <text evidence="2">The sequence shown here is derived from an EMBL/GenBank/DDBJ whole genome shotgun (WGS) entry which is preliminary data.</text>
</comment>
<feature type="region of interest" description="Disordered" evidence="1">
    <location>
        <begin position="1"/>
        <end position="33"/>
    </location>
</feature>
<dbReference type="InterPro" id="IPR053284">
    <property type="entry name" value="RGS1-HXK1_interactor"/>
</dbReference>
<evidence type="ECO:0000313" key="3">
    <source>
        <dbReference type="Proteomes" id="UP000239649"/>
    </source>
</evidence>
<feature type="region of interest" description="Disordered" evidence="1">
    <location>
        <begin position="400"/>
        <end position="421"/>
    </location>
</feature>
<dbReference type="EMBL" id="LHPF02000010">
    <property type="protein sequence ID" value="PSC72424.1"/>
    <property type="molecule type" value="Genomic_DNA"/>
</dbReference>
<dbReference type="PANTHER" id="PTHR34554:SF2">
    <property type="entry name" value="RGS1-HXK1-INTERACTING PROTEIN 1"/>
    <property type="match status" value="1"/>
</dbReference>
<dbReference type="Proteomes" id="UP000239649">
    <property type="component" value="Unassembled WGS sequence"/>
</dbReference>
<sequence length="668" mass="67804">MQASARVGASAPVGRRPVRSRGRPVARPQAAAGVRTAGGVVDAVLQGYVSDGVITREEATSMSADQLEFLIRKRTRNSPAPPPAARAAPAAPSAGAGLTSVQSYVADGTITADEAASMSSTQLEFLIRKRTRADGGGPPAPAPGASSSVVSFRPSSSRDSSPISRKAIGSTPVAGGLGVDEAELSPEQLELLQEYIRIKEQEEALQAQEALLQQQVASLKNEVEELEGSSGTKGTNVFRDAPPLRDNAKAAPRTQQQQQAGAAASQAEEGSSSTPWAAVAAGAVALVGLSASIYFAPENLFKGSKPAAPSLQQRAPATAPTESARLIDRPADVPGAALSAVPAAEKAAQDAKKEAAAATEAKAAAEAKAATEAKAAQAAAQKAAESKAAAEVKMAAEAKAAADAKAAAESRAAQEAAKKAAESRAAFLAESRAAAEAKAVAESKAAEAAKVAAANKPAEYAVPAAVGALKAADKPAGAPLTLSKEALDLQSKLRGEPAAAAAKEEQSSFNSLRFPREAGALLAAGAALAAGLAVRSGTRNPANLLRTAEGRVTSLRETLEVQAVDLKAAQDRVVAAQAEYARGLSGLRSANAELQALSSRVLSSEKAANALVKDLAKLESKDAIKLRSEAASIAAQVTKQREVVASQVAKQRQVVEAALNKALSELSA</sequence>
<feature type="compositionally biased region" description="Low complexity" evidence="1">
    <location>
        <begin position="255"/>
        <end position="269"/>
    </location>
</feature>
<organism evidence="2 3">
    <name type="scientific">Micractinium conductrix</name>
    <dbReference type="NCBI Taxonomy" id="554055"/>
    <lineage>
        <taxon>Eukaryota</taxon>
        <taxon>Viridiplantae</taxon>
        <taxon>Chlorophyta</taxon>
        <taxon>core chlorophytes</taxon>
        <taxon>Trebouxiophyceae</taxon>
        <taxon>Chlorellales</taxon>
        <taxon>Chlorellaceae</taxon>
        <taxon>Chlorella clade</taxon>
        <taxon>Micractinium</taxon>
    </lineage>
</organism>
<evidence type="ECO:0000256" key="1">
    <source>
        <dbReference type="SAM" id="MobiDB-lite"/>
    </source>
</evidence>
<feature type="region of interest" description="Disordered" evidence="1">
    <location>
        <begin position="131"/>
        <end position="180"/>
    </location>
</feature>
<dbReference type="PANTHER" id="PTHR34554">
    <property type="entry name" value="RGS1-HXK1-INTERACTING PROTEIN 1"/>
    <property type="match status" value="1"/>
</dbReference>
<reference evidence="2 3" key="1">
    <citation type="journal article" date="2018" name="Plant J.">
        <title>Genome sequences of Chlorella sorokiniana UTEX 1602 and Micractinium conductrix SAG 241.80: implications to maltose excretion by a green alga.</title>
        <authorList>
            <person name="Arriola M.B."/>
            <person name="Velmurugan N."/>
            <person name="Zhang Y."/>
            <person name="Plunkett M.H."/>
            <person name="Hondzo H."/>
            <person name="Barney B.M."/>
        </authorList>
    </citation>
    <scope>NUCLEOTIDE SEQUENCE [LARGE SCALE GENOMIC DNA]</scope>
    <source>
        <strain evidence="2 3">SAG 241.80</strain>
    </source>
</reference>
<gene>
    <name evidence="2" type="ORF">C2E20_4270</name>
</gene>
<feature type="compositionally biased region" description="Low complexity" evidence="1">
    <location>
        <begin position="372"/>
        <end position="382"/>
    </location>
</feature>
<feature type="compositionally biased region" description="Low complexity" evidence="1">
    <location>
        <begin position="143"/>
        <end position="165"/>
    </location>
</feature>
<feature type="region of interest" description="Disordered" evidence="1">
    <location>
        <begin position="306"/>
        <end position="325"/>
    </location>
</feature>
<dbReference type="OrthoDB" id="1914410at2759"/>
<dbReference type="AlphaFoldDB" id="A0A2P6VEA5"/>
<keyword evidence="3" id="KW-1185">Reference proteome</keyword>
<evidence type="ECO:0000313" key="2">
    <source>
        <dbReference type="EMBL" id="PSC72424.1"/>
    </source>
</evidence>
<accession>A0A2P6VEA5</accession>